<dbReference type="Gene3D" id="2.60.40.3650">
    <property type="match status" value="1"/>
</dbReference>
<dbReference type="EMBL" id="QUSW01000010">
    <property type="protein sequence ID" value="RQP21589.1"/>
    <property type="molecule type" value="Genomic_DNA"/>
</dbReference>
<sequence>MISYRIDIADANAHLFRVMLTIPNPAERQILSLPVWIPGSYLVREFSRHVSELKATQAGNPVALDQLDKATWEATCSGKAPLVLRYLVYAFDTSVRTAFLNAQRGFFNGTSLCLRAEGREDEAHEIELVQMPEGWEVATGMGAVTVDALGRGTYRSADYDELVDHPFELGRFWRGRFEACGVPHEFVVAGAFPDFDGERLVADSKTICEAAIKFWHGSEKPPFDRYVFMLNAVDEGYGGLEHRASTALIDARRNLPQKGKAELTDGYVTLMGLISHEYFHTWNVKRLKPREFAPYDFTRENYTELLWFFEGFTSYYDDLLLVRAGLIDEGRYLKLVAKTISGVADTPGRKVQSVAQASFDAWVKYYRTDENTPNATISYYTKGSLVALALDLTLRSHQGNLDEVMRGLWARSDGGPISEADIRDVLREVGGRSFDEEMQAFVHGTGDLPLQSLLERVGVQWQSQAPTVPQRLGLRVNESALTGVRISHVLRGGAAERAGASVGDEVLAVDDWRIRRLDDLQRVTVAGGQARLMVSRDQRVLHLPLALPKDDPAQGAVSLTADAKAQKPAQALRKAWLTG</sequence>
<dbReference type="InterPro" id="IPR040756">
    <property type="entry name" value="Peptidase_M61_N"/>
</dbReference>
<dbReference type="InterPro" id="IPR007963">
    <property type="entry name" value="Peptidase_M61_catalytic"/>
</dbReference>
<reference evidence="2 3" key="1">
    <citation type="submission" date="2018-08" db="EMBL/GenBank/DDBJ databases">
        <authorList>
            <person name="Khan S.A."/>
            <person name="Jeon C.O."/>
            <person name="Chun B.H."/>
            <person name="Jeong S.E."/>
        </authorList>
    </citation>
    <scope>NUCLEOTIDE SEQUENCE [LARGE SCALE GENOMIC DNA]</scope>
    <source>
        <strain evidence="2 3">S-16</strain>
    </source>
</reference>
<dbReference type="InterPro" id="IPR024191">
    <property type="entry name" value="Peptidase_M61"/>
</dbReference>
<dbReference type="SMART" id="SM00228">
    <property type="entry name" value="PDZ"/>
    <property type="match status" value="1"/>
</dbReference>
<dbReference type="Pfam" id="PF05299">
    <property type="entry name" value="Peptidase_M61"/>
    <property type="match status" value="1"/>
</dbReference>
<dbReference type="Pfam" id="PF00595">
    <property type="entry name" value="PDZ"/>
    <property type="match status" value="1"/>
</dbReference>
<dbReference type="Proteomes" id="UP000267464">
    <property type="component" value="Unassembled WGS sequence"/>
</dbReference>
<dbReference type="RefSeq" id="WP_124543531.1">
    <property type="nucleotide sequence ID" value="NZ_QUSW01000010.1"/>
</dbReference>
<dbReference type="Gene3D" id="2.30.42.10">
    <property type="match status" value="1"/>
</dbReference>
<protein>
    <submittedName>
        <fullName evidence="2">M61 family peptidase</fullName>
    </submittedName>
</protein>
<comment type="caution">
    <text evidence="2">The sequence shown here is derived from an EMBL/GenBank/DDBJ whole genome shotgun (WGS) entry which is preliminary data.</text>
</comment>
<dbReference type="InterPro" id="IPR001478">
    <property type="entry name" value="PDZ"/>
</dbReference>
<evidence type="ECO:0000313" key="2">
    <source>
        <dbReference type="EMBL" id="RQP21589.1"/>
    </source>
</evidence>
<dbReference type="SUPFAM" id="SSF50156">
    <property type="entry name" value="PDZ domain-like"/>
    <property type="match status" value="1"/>
</dbReference>
<gene>
    <name evidence="2" type="ORF">DZC73_27155</name>
</gene>
<dbReference type="SUPFAM" id="SSF55486">
    <property type="entry name" value="Metalloproteases ('zincins'), catalytic domain"/>
    <property type="match status" value="1"/>
</dbReference>
<evidence type="ECO:0000259" key="1">
    <source>
        <dbReference type="PROSITE" id="PS50106"/>
    </source>
</evidence>
<dbReference type="Pfam" id="PF17899">
    <property type="entry name" value="Peptidase_M61_N"/>
    <property type="match status" value="1"/>
</dbReference>
<reference evidence="2 3" key="2">
    <citation type="submission" date="2018-12" db="EMBL/GenBank/DDBJ databases">
        <title>Rhizobacter gummiphilus sp. nov., a rubber-degrading bacterium isolated from the soil of a botanical garden in Japan.</title>
        <authorList>
            <person name="Shunsuke S.S."/>
        </authorList>
    </citation>
    <scope>NUCLEOTIDE SEQUENCE [LARGE SCALE GENOMIC DNA]</scope>
    <source>
        <strain evidence="2 3">S-16</strain>
    </source>
</reference>
<evidence type="ECO:0000313" key="3">
    <source>
        <dbReference type="Proteomes" id="UP000267464"/>
    </source>
</evidence>
<feature type="domain" description="PDZ" evidence="1">
    <location>
        <begin position="456"/>
        <end position="538"/>
    </location>
</feature>
<name>A0A3N7JJR9_9BURK</name>
<dbReference type="PIRSF" id="PIRSF016493">
    <property type="entry name" value="Glycyl_aminpptds"/>
    <property type="match status" value="1"/>
</dbReference>
<keyword evidence="3" id="KW-1185">Reference proteome</keyword>
<dbReference type="InterPro" id="IPR036034">
    <property type="entry name" value="PDZ_sf"/>
</dbReference>
<dbReference type="PROSITE" id="PS50106">
    <property type="entry name" value="PDZ"/>
    <property type="match status" value="1"/>
</dbReference>
<proteinExistence type="predicted"/>
<dbReference type="InterPro" id="IPR027268">
    <property type="entry name" value="Peptidase_M4/M1_CTD_sf"/>
</dbReference>
<organism evidence="2 3">
    <name type="scientific">Piscinibacter terrae</name>
    <dbReference type="NCBI Taxonomy" id="2496871"/>
    <lineage>
        <taxon>Bacteria</taxon>
        <taxon>Pseudomonadati</taxon>
        <taxon>Pseudomonadota</taxon>
        <taxon>Betaproteobacteria</taxon>
        <taxon>Burkholderiales</taxon>
        <taxon>Sphaerotilaceae</taxon>
        <taxon>Piscinibacter</taxon>
    </lineage>
</organism>
<dbReference type="OrthoDB" id="9778516at2"/>
<dbReference type="AlphaFoldDB" id="A0A3N7JJR9"/>
<accession>A0A3N7JJR9</accession>
<dbReference type="Gene3D" id="1.10.390.10">
    <property type="entry name" value="Neutral Protease Domain 2"/>
    <property type="match status" value="1"/>
</dbReference>